<comment type="pathway">
    <text evidence="7">Metabolic intermediate biosynthesis; chorismate biosynthesis; chorismate from D-erythrose 4-phosphate and phosphoenolpyruvate: step 5/7.</text>
</comment>
<feature type="binding site" evidence="7">
    <location>
        <position position="79"/>
    </location>
    <ligand>
        <name>substrate</name>
    </ligand>
</feature>
<organism evidence="8 9">
    <name type="scientific">Moheibacter sediminis</name>
    <dbReference type="NCBI Taxonomy" id="1434700"/>
    <lineage>
        <taxon>Bacteria</taxon>
        <taxon>Pseudomonadati</taxon>
        <taxon>Bacteroidota</taxon>
        <taxon>Flavobacteriia</taxon>
        <taxon>Flavobacteriales</taxon>
        <taxon>Weeksellaceae</taxon>
        <taxon>Moheibacter</taxon>
    </lineage>
</organism>
<feature type="binding site" evidence="7">
    <location>
        <begin position="10"/>
        <end position="15"/>
    </location>
    <ligand>
        <name>ATP</name>
        <dbReference type="ChEBI" id="CHEBI:30616"/>
    </ligand>
</feature>
<accession>A0A1W1ZAF8</accession>
<dbReference type="SUPFAM" id="SSF52540">
    <property type="entry name" value="P-loop containing nucleoside triphosphate hydrolases"/>
    <property type="match status" value="1"/>
</dbReference>
<evidence type="ECO:0000256" key="1">
    <source>
        <dbReference type="ARBA" id="ARBA00022605"/>
    </source>
</evidence>
<dbReference type="CDD" id="cd00464">
    <property type="entry name" value="SK"/>
    <property type="match status" value="1"/>
</dbReference>
<comment type="function">
    <text evidence="7">Catalyzes the specific phosphorylation of the 3-hydroxyl group of shikimic acid using ATP as a cosubstrate.</text>
</comment>
<dbReference type="Pfam" id="PF01202">
    <property type="entry name" value="SKI"/>
    <property type="match status" value="1"/>
</dbReference>
<evidence type="ECO:0000256" key="7">
    <source>
        <dbReference type="HAMAP-Rule" id="MF_00109"/>
    </source>
</evidence>
<dbReference type="PANTHER" id="PTHR21087:SF16">
    <property type="entry name" value="SHIKIMATE KINASE 1, CHLOROPLASTIC"/>
    <property type="match status" value="1"/>
</dbReference>
<dbReference type="EMBL" id="FWXS01000002">
    <property type="protein sequence ID" value="SMC45430.1"/>
    <property type="molecule type" value="Genomic_DNA"/>
</dbReference>
<dbReference type="UniPathway" id="UPA00053">
    <property type="reaction ID" value="UER00088"/>
</dbReference>
<dbReference type="GO" id="GO:0004765">
    <property type="term" value="F:shikimate kinase activity"/>
    <property type="evidence" value="ECO:0007669"/>
    <property type="project" value="UniProtKB-UniRule"/>
</dbReference>
<dbReference type="EC" id="2.7.1.71" evidence="7"/>
<dbReference type="PRINTS" id="PR01100">
    <property type="entry name" value="SHIKIMTKNASE"/>
</dbReference>
<protein>
    <recommendedName>
        <fullName evidence="7">Shikimate kinase</fullName>
        <shortName evidence="7">SK</shortName>
        <ecNumber evidence="7">2.7.1.71</ecNumber>
    </recommendedName>
</protein>
<keyword evidence="7" id="KW-0460">Magnesium</keyword>
<feature type="binding site" evidence="7">
    <location>
        <position position="32"/>
    </location>
    <ligand>
        <name>substrate</name>
    </ligand>
</feature>
<dbReference type="InterPro" id="IPR000623">
    <property type="entry name" value="Shikimate_kinase/TSH1"/>
</dbReference>
<comment type="subcellular location">
    <subcellularLocation>
        <location evidence="7">Cytoplasm</location>
    </subcellularLocation>
</comment>
<dbReference type="OrthoDB" id="9800332at2"/>
<keyword evidence="9" id="KW-1185">Reference proteome</keyword>
<comment type="catalytic activity">
    <reaction evidence="7">
        <text>shikimate + ATP = 3-phosphoshikimate + ADP + H(+)</text>
        <dbReference type="Rhea" id="RHEA:13121"/>
        <dbReference type="ChEBI" id="CHEBI:15378"/>
        <dbReference type="ChEBI" id="CHEBI:30616"/>
        <dbReference type="ChEBI" id="CHEBI:36208"/>
        <dbReference type="ChEBI" id="CHEBI:145989"/>
        <dbReference type="ChEBI" id="CHEBI:456216"/>
        <dbReference type="EC" id="2.7.1.71"/>
    </reaction>
</comment>
<dbReference type="GO" id="GO:0008652">
    <property type="term" value="P:amino acid biosynthetic process"/>
    <property type="evidence" value="ECO:0007669"/>
    <property type="project" value="UniProtKB-KW"/>
</dbReference>
<keyword evidence="1 7" id="KW-0028">Amino-acid biosynthesis</keyword>
<evidence type="ECO:0000256" key="3">
    <source>
        <dbReference type="ARBA" id="ARBA00022741"/>
    </source>
</evidence>
<dbReference type="InterPro" id="IPR031322">
    <property type="entry name" value="Shikimate/glucono_kinase"/>
</dbReference>
<keyword evidence="6 7" id="KW-0057">Aromatic amino acid biosynthesis</keyword>
<dbReference type="RefSeq" id="WP_084016477.1">
    <property type="nucleotide sequence ID" value="NZ_FWXS01000002.1"/>
</dbReference>
<keyword evidence="5 7" id="KW-0067">ATP-binding</keyword>
<evidence type="ECO:0000313" key="8">
    <source>
        <dbReference type="EMBL" id="SMC45430.1"/>
    </source>
</evidence>
<dbReference type="PANTHER" id="PTHR21087">
    <property type="entry name" value="SHIKIMATE KINASE"/>
    <property type="match status" value="1"/>
</dbReference>
<keyword evidence="3 7" id="KW-0547">Nucleotide-binding</keyword>
<keyword evidence="7" id="KW-0479">Metal-binding</keyword>
<feature type="binding site" evidence="7">
    <location>
        <position position="14"/>
    </location>
    <ligand>
        <name>Mg(2+)</name>
        <dbReference type="ChEBI" id="CHEBI:18420"/>
    </ligand>
</feature>
<dbReference type="InterPro" id="IPR027417">
    <property type="entry name" value="P-loop_NTPase"/>
</dbReference>
<evidence type="ECO:0000256" key="6">
    <source>
        <dbReference type="ARBA" id="ARBA00023141"/>
    </source>
</evidence>
<dbReference type="GO" id="GO:0005829">
    <property type="term" value="C:cytosol"/>
    <property type="evidence" value="ECO:0007669"/>
    <property type="project" value="TreeGrafter"/>
</dbReference>
<keyword evidence="7" id="KW-0963">Cytoplasm</keyword>
<dbReference type="GO" id="GO:0005524">
    <property type="term" value="F:ATP binding"/>
    <property type="evidence" value="ECO:0007669"/>
    <property type="project" value="UniProtKB-UniRule"/>
</dbReference>
<sequence>MKVSLIGYMGSGKTTIGKELAEKLKTDFLDLDKLIENHTKKTISELFKELGEIRFRKIEREVLMDILNTKSDFILAVGGGTPVYYDNMNLINEETISIYLRANPKFLSERLINEKLSRPMIAHLADEDLLEFIAKHLFERRNFYEESNFKIDIQFKSVSEISEEIIHLVDLPQR</sequence>
<evidence type="ECO:0000256" key="5">
    <source>
        <dbReference type="ARBA" id="ARBA00022840"/>
    </source>
</evidence>
<dbReference type="GO" id="GO:0009423">
    <property type="term" value="P:chorismate biosynthetic process"/>
    <property type="evidence" value="ECO:0007669"/>
    <property type="project" value="UniProtKB-UniRule"/>
</dbReference>
<feature type="binding site" evidence="7">
    <location>
        <position position="56"/>
    </location>
    <ligand>
        <name>substrate</name>
    </ligand>
</feature>
<keyword evidence="2 7" id="KW-0808">Transferase</keyword>
<dbReference type="HAMAP" id="MF_00109">
    <property type="entry name" value="Shikimate_kinase"/>
    <property type="match status" value="1"/>
</dbReference>
<comment type="cofactor">
    <cofactor evidence="7">
        <name>Mg(2+)</name>
        <dbReference type="ChEBI" id="CHEBI:18420"/>
    </cofactor>
    <text evidence="7">Binds 1 Mg(2+) ion per subunit.</text>
</comment>
<dbReference type="GO" id="GO:0000287">
    <property type="term" value="F:magnesium ion binding"/>
    <property type="evidence" value="ECO:0007669"/>
    <property type="project" value="UniProtKB-UniRule"/>
</dbReference>
<gene>
    <name evidence="7" type="primary">aroK</name>
    <name evidence="8" type="ORF">SAMN06296427_102323</name>
</gene>
<dbReference type="STRING" id="1434700.SAMN06296427_102323"/>
<feature type="binding site" evidence="7">
    <location>
        <position position="118"/>
    </location>
    <ligand>
        <name>ATP</name>
        <dbReference type="ChEBI" id="CHEBI:30616"/>
    </ligand>
</feature>
<dbReference type="Proteomes" id="UP000192393">
    <property type="component" value="Unassembled WGS sequence"/>
</dbReference>
<keyword evidence="4 7" id="KW-0418">Kinase</keyword>
<comment type="subunit">
    <text evidence="7">Monomer.</text>
</comment>
<feature type="binding site" evidence="7">
    <location>
        <position position="140"/>
    </location>
    <ligand>
        <name>substrate</name>
    </ligand>
</feature>
<reference evidence="8 9" key="1">
    <citation type="submission" date="2017-04" db="EMBL/GenBank/DDBJ databases">
        <authorList>
            <person name="Afonso C.L."/>
            <person name="Miller P.J."/>
            <person name="Scott M.A."/>
            <person name="Spackman E."/>
            <person name="Goraichik I."/>
            <person name="Dimitrov K.M."/>
            <person name="Suarez D.L."/>
            <person name="Swayne D.E."/>
        </authorList>
    </citation>
    <scope>NUCLEOTIDE SEQUENCE [LARGE SCALE GENOMIC DNA]</scope>
    <source>
        <strain evidence="8 9">CGMCC 1.12708</strain>
    </source>
</reference>
<dbReference type="Gene3D" id="3.40.50.300">
    <property type="entry name" value="P-loop containing nucleotide triphosphate hydrolases"/>
    <property type="match status" value="1"/>
</dbReference>
<evidence type="ECO:0000313" key="9">
    <source>
        <dbReference type="Proteomes" id="UP000192393"/>
    </source>
</evidence>
<dbReference type="AlphaFoldDB" id="A0A1W1ZAF8"/>
<comment type="similarity">
    <text evidence="7">Belongs to the shikimate kinase family.</text>
</comment>
<dbReference type="GO" id="GO:0009073">
    <property type="term" value="P:aromatic amino acid family biosynthetic process"/>
    <property type="evidence" value="ECO:0007669"/>
    <property type="project" value="UniProtKB-KW"/>
</dbReference>
<evidence type="ECO:0000256" key="2">
    <source>
        <dbReference type="ARBA" id="ARBA00022679"/>
    </source>
</evidence>
<proteinExistence type="inferred from homology"/>
<evidence type="ECO:0000256" key="4">
    <source>
        <dbReference type="ARBA" id="ARBA00022777"/>
    </source>
</evidence>
<comment type="caution">
    <text evidence="7">Lacks conserved residue(s) required for the propagation of feature annotation.</text>
</comment>
<name>A0A1W1ZAF8_9FLAO</name>